<name>A0ABP3W0Y7_CLOSU</name>
<gene>
    <name evidence="2" type="ORF">GCM10008908_24810</name>
</gene>
<evidence type="ECO:0000256" key="1">
    <source>
        <dbReference type="SAM" id="Phobius"/>
    </source>
</evidence>
<feature type="transmembrane region" description="Helical" evidence="1">
    <location>
        <begin position="6"/>
        <end position="27"/>
    </location>
</feature>
<reference evidence="3" key="1">
    <citation type="journal article" date="2019" name="Int. J. Syst. Evol. Microbiol.">
        <title>The Global Catalogue of Microorganisms (GCM) 10K type strain sequencing project: providing services to taxonomists for standard genome sequencing and annotation.</title>
        <authorList>
            <consortium name="The Broad Institute Genomics Platform"/>
            <consortium name="The Broad Institute Genome Sequencing Center for Infectious Disease"/>
            <person name="Wu L."/>
            <person name="Ma J."/>
        </authorList>
    </citation>
    <scope>NUCLEOTIDE SEQUENCE [LARGE SCALE GENOMIC DNA]</scope>
    <source>
        <strain evidence="3">JCM 1417</strain>
    </source>
</reference>
<evidence type="ECO:0000313" key="2">
    <source>
        <dbReference type="EMBL" id="GAA0774633.1"/>
    </source>
</evidence>
<organism evidence="2 3">
    <name type="scientific">Clostridium subterminale</name>
    <dbReference type="NCBI Taxonomy" id="1550"/>
    <lineage>
        <taxon>Bacteria</taxon>
        <taxon>Bacillati</taxon>
        <taxon>Bacillota</taxon>
        <taxon>Clostridia</taxon>
        <taxon>Eubacteriales</taxon>
        <taxon>Clostridiaceae</taxon>
        <taxon>Clostridium</taxon>
    </lineage>
</organism>
<comment type="caution">
    <text evidence="2">The sequence shown here is derived from an EMBL/GenBank/DDBJ whole genome shotgun (WGS) entry which is preliminary data.</text>
</comment>
<protein>
    <submittedName>
        <fullName evidence="2">BhlA/UviB family holin-like peptide</fullName>
    </submittedName>
</protein>
<dbReference type="RefSeq" id="WP_343826751.1">
    <property type="nucleotide sequence ID" value="NZ_BAAACI010000006.1"/>
</dbReference>
<keyword evidence="1" id="KW-0812">Transmembrane</keyword>
<evidence type="ECO:0000313" key="3">
    <source>
        <dbReference type="Proteomes" id="UP001501047"/>
    </source>
</evidence>
<keyword evidence="3" id="KW-1185">Reference proteome</keyword>
<sequence length="67" mass="7931">MENEVIKMVASYGIFAILFVYLLFYVLKENSKRERGYQEIISTLTDKLNIVDDIKKSVDKIEEKLER</sequence>
<dbReference type="Pfam" id="PF10960">
    <property type="entry name" value="Holin_BhlA"/>
    <property type="match status" value="1"/>
</dbReference>
<accession>A0ABP3W0Y7</accession>
<dbReference type="Proteomes" id="UP001501047">
    <property type="component" value="Unassembled WGS sequence"/>
</dbReference>
<keyword evidence="1" id="KW-0472">Membrane</keyword>
<keyword evidence="1" id="KW-1133">Transmembrane helix</keyword>
<dbReference type="InterPro" id="IPR024405">
    <property type="entry name" value="Phage_BhlA/UviB"/>
</dbReference>
<dbReference type="EMBL" id="BAAACI010000006">
    <property type="protein sequence ID" value="GAA0774633.1"/>
    <property type="molecule type" value="Genomic_DNA"/>
</dbReference>
<proteinExistence type="predicted"/>